<dbReference type="GeneID" id="28996964"/>
<feature type="transmembrane region" description="Helical" evidence="1">
    <location>
        <begin position="86"/>
        <end position="106"/>
    </location>
</feature>
<keyword evidence="3" id="KW-1185">Reference proteome</keyword>
<keyword evidence="1" id="KW-1133">Transmembrane helix</keyword>
<evidence type="ECO:0000313" key="3">
    <source>
        <dbReference type="Proteomes" id="UP000077315"/>
    </source>
</evidence>
<sequence length="109" mass="12355">MKTKDKTSNDIDFAIYDKIYEIIQSSVRYMLQDDDDGKGLSGTKDIFSGHPMTLMVSFLFSIAFQGKDFLDFPVSYLSLNKLIKRLLILFLKSLAAMVVGCISHTMTEK</sequence>
<protein>
    <submittedName>
        <fullName evidence="2">Uncharacterized protein</fullName>
    </submittedName>
</protein>
<organism evidence="2 3">
    <name type="scientific">Phycomyces blakesleeanus (strain ATCC 8743b / DSM 1359 / FGSC 10004 / NBRC 33097 / NRRL 1555)</name>
    <dbReference type="NCBI Taxonomy" id="763407"/>
    <lineage>
        <taxon>Eukaryota</taxon>
        <taxon>Fungi</taxon>
        <taxon>Fungi incertae sedis</taxon>
        <taxon>Mucoromycota</taxon>
        <taxon>Mucoromycotina</taxon>
        <taxon>Mucoromycetes</taxon>
        <taxon>Mucorales</taxon>
        <taxon>Phycomycetaceae</taxon>
        <taxon>Phycomyces</taxon>
    </lineage>
</organism>
<keyword evidence="1" id="KW-0472">Membrane</keyword>
<name>A0A167MKE2_PHYB8</name>
<evidence type="ECO:0000256" key="1">
    <source>
        <dbReference type="SAM" id="Phobius"/>
    </source>
</evidence>
<dbReference type="EMBL" id="KV440982">
    <property type="protein sequence ID" value="OAD73096.1"/>
    <property type="molecule type" value="Genomic_DNA"/>
</dbReference>
<evidence type="ECO:0000313" key="2">
    <source>
        <dbReference type="EMBL" id="OAD73096.1"/>
    </source>
</evidence>
<dbReference type="InParanoid" id="A0A167MKE2"/>
<dbReference type="VEuPathDB" id="FungiDB:PHYBLDRAFT_169352"/>
<gene>
    <name evidence="2" type="ORF">PHYBLDRAFT_169352</name>
</gene>
<dbReference type="RefSeq" id="XP_018291136.1">
    <property type="nucleotide sequence ID" value="XM_018436058.1"/>
</dbReference>
<accession>A0A167MKE2</accession>
<proteinExistence type="predicted"/>
<reference evidence="3" key="1">
    <citation type="submission" date="2015-06" db="EMBL/GenBank/DDBJ databases">
        <title>Expansion of signal transduction pathways in fungi by whole-genome duplication.</title>
        <authorList>
            <consortium name="DOE Joint Genome Institute"/>
            <person name="Corrochano L.M."/>
            <person name="Kuo A."/>
            <person name="Marcet-Houben M."/>
            <person name="Polaino S."/>
            <person name="Salamov A."/>
            <person name="Villalobos J.M."/>
            <person name="Alvarez M.I."/>
            <person name="Avalos J."/>
            <person name="Benito E.P."/>
            <person name="Benoit I."/>
            <person name="Burger G."/>
            <person name="Camino L.P."/>
            <person name="Canovas D."/>
            <person name="Cerda-Olmedo E."/>
            <person name="Cheng J.-F."/>
            <person name="Dominguez A."/>
            <person name="Elias M."/>
            <person name="Eslava A.P."/>
            <person name="Glaser F."/>
            <person name="Grimwood J."/>
            <person name="Gutierrez G."/>
            <person name="Heitman J."/>
            <person name="Henrissat B."/>
            <person name="Iturriaga E.A."/>
            <person name="Lang B.F."/>
            <person name="Lavin J.L."/>
            <person name="Lee S."/>
            <person name="Li W."/>
            <person name="Lindquist E."/>
            <person name="Lopez-Garcia S."/>
            <person name="Luque E.M."/>
            <person name="Marcos A.T."/>
            <person name="Martin J."/>
            <person name="McCluskey K."/>
            <person name="Medina H.R."/>
            <person name="Miralles-Duran A."/>
            <person name="Miyazaki A."/>
            <person name="Munoz-Torres E."/>
            <person name="Oguiza J.A."/>
            <person name="Ohm R."/>
            <person name="Olmedo M."/>
            <person name="Orejas M."/>
            <person name="Ortiz-Castellanos L."/>
            <person name="Pisabarro A.G."/>
            <person name="Rodriguez-Romero J."/>
            <person name="Ruiz-Herrera J."/>
            <person name="Ruiz-Vazquez R."/>
            <person name="Sanz C."/>
            <person name="Schackwitz W."/>
            <person name="Schmutz J."/>
            <person name="Shahriari M."/>
            <person name="Shelest E."/>
            <person name="Silva-Franco F."/>
            <person name="Soanes D."/>
            <person name="Syed K."/>
            <person name="Tagua V.G."/>
            <person name="Talbot N.J."/>
            <person name="Thon M."/>
            <person name="De vries R.P."/>
            <person name="Wiebenga A."/>
            <person name="Yadav J.S."/>
            <person name="Braun E.L."/>
            <person name="Baker S."/>
            <person name="Garre V."/>
            <person name="Horwitz B."/>
            <person name="Torres-Martinez S."/>
            <person name="Idnurm A."/>
            <person name="Herrera-Estrella A."/>
            <person name="Gabaldon T."/>
            <person name="Grigoriev I.V."/>
        </authorList>
    </citation>
    <scope>NUCLEOTIDE SEQUENCE [LARGE SCALE GENOMIC DNA]</scope>
    <source>
        <strain evidence="3">NRRL 1555(-)</strain>
    </source>
</reference>
<dbReference type="AlphaFoldDB" id="A0A167MKE2"/>
<keyword evidence="1" id="KW-0812">Transmembrane</keyword>
<dbReference type="Proteomes" id="UP000077315">
    <property type="component" value="Unassembled WGS sequence"/>
</dbReference>